<reference evidence="2 4" key="3">
    <citation type="submission" date="2016-10" db="EMBL/GenBank/DDBJ databases">
        <authorList>
            <person name="Varghese N."/>
            <person name="Submissions S."/>
        </authorList>
    </citation>
    <scope>NUCLEOTIDE SEQUENCE [LARGE SCALE GENOMIC DNA]</scope>
    <source>
        <strain evidence="2 4">ATCC 33218</strain>
    </source>
</reference>
<dbReference type="Gene3D" id="3.40.50.1240">
    <property type="entry name" value="Phosphoglycerate mutase-like"/>
    <property type="match status" value="1"/>
</dbReference>
<evidence type="ECO:0000313" key="1">
    <source>
        <dbReference type="EMBL" id="CEG61402.1"/>
    </source>
</evidence>
<dbReference type="KEGG" id="tmc:LMI_2123"/>
<evidence type="ECO:0000313" key="3">
    <source>
        <dbReference type="Proteomes" id="UP000032414"/>
    </source>
</evidence>
<dbReference type="RefSeq" id="WP_045099650.1">
    <property type="nucleotide sequence ID" value="NZ_CP020614.1"/>
</dbReference>
<dbReference type="InterPro" id="IPR013078">
    <property type="entry name" value="His_Pase_superF_clade-1"/>
</dbReference>
<accession>A0A098GHE5</accession>
<dbReference type="OrthoDB" id="9810154at2"/>
<dbReference type="GO" id="GO:0101006">
    <property type="term" value="F:protein histidine phosphatase activity"/>
    <property type="evidence" value="ECO:0007669"/>
    <property type="project" value="InterPro"/>
</dbReference>
<dbReference type="GO" id="GO:0005737">
    <property type="term" value="C:cytoplasm"/>
    <property type="evidence" value="ECO:0007669"/>
    <property type="project" value="InterPro"/>
</dbReference>
<dbReference type="EMBL" id="FMVN01000007">
    <property type="protein sequence ID" value="SCY40055.1"/>
    <property type="molecule type" value="Genomic_DNA"/>
</dbReference>
<dbReference type="Proteomes" id="UP000032414">
    <property type="component" value="Chromosome I"/>
</dbReference>
<dbReference type="SUPFAM" id="SSF53254">
    <property type="entry name" value="Phosphoglycerate mutase-like"/>
    <property type="match status" value="1"/>
</dbReference>
<evidence type="ECO:0000313" key="2">
    <source>
        <dbReference type="EMBL" id="SCY40055.1"/>
    </source>
</evidence>
<dbReference type="AlphaFoldDB" id="A0A098GHE5"/>
<dbReference type="PATRIC" id="fig|451.8.peg.1224"/>
<name>A0A098GHE5_LEGMI</name>
<reference evidence="3" key="1">
    <citation type="submission" date="2014-09" db="EMBL/GenBank/DDBJ databases">
        <authorList>
            <person name="Gomez-Valero L."/>
        </authorList>
    </citation>
    <scope>NUCLEOTIDE SEQUENCE [LARGE SCALE GENOMIC DNA]</scope>
    <source>
        <strain evidence="3">ATCC33218</strain>
    </source>
</reference>
<dbReference type="InterPro" id="IPR004449">
    <property type="entry name" value="SixA"/>
</dbReference>
<dbReference type="Proteomes" id="UP000182998">
    <property type="component" value="Unassembled WGS sequence"/>
</dbReference>
<dbReference type="EMBL" id="LN614830">
    <property type="protein sequence ID" value="CEG61402.1"/>
    <property type="molecule type" value="Genomic_DNA"/>
</dbReference>
<proteinExistence type="predicted"/>
<dbReference type="HOGENOM" id="CLU_084603_3_1_6"/>
<dbReference type="NCBIfam" id="TIGR00249">
    <property type="entry name" value="sixA"/>
    <property type="match status" value="1"/>
</dbReference>
<evidence type="ECO:0000313" key="4">
    <source>
        <dbReference type="Proteomes" id="UP000182998"/>
    </source>
</evidence>
<organism evidence="1 3">
    <name type="scientific">Legionella micdadei</name>
    <name type="common">Tatlockia micdadei</name>
    <dbReference type="NCBI Taxonomy" id="451"/>
    <lineage>
        <taxon>Bacteria</taxon>
        <taxon>Pseudomonadati</taxon>
        <taxon>Pseudomonadota</taxon>
        <taxon>Gammaproteobacteria</taxon>
        <taxon>Legionellales</taxon>
        <taxon>Legionellaceae</taxon>
        <taxon>Legionella</taxon>
    </lineage>
</organism>
<dbReference type="STRING" id="451.B6N58_05480"/>
<dbReference type="CDD" id="cd07067">
    <property type="entry name" value="HP_PGM_like"/>
    <property type="match status" value="1"/>
</dbReference>
<gene>
    <name evidence="1" type="ORF">LMI_2123</name>
    <name evidence="2" type="ORF">SAMN02982997_01610</name>
</gene>
<sequence length="161" mass="18115">MKIYLVQHGACLEKTINPEQALSAEGKQAVDNLCQFLSFLKLEVHSLWHSEKLRAKQTAEALVAGLIFKGKIESRKGLAPMDAVEPIEKILKQLNQDIVLVGHMPFMGKLVAKLVVNDENQNLVSFVPGTMVCLEQDEDHAWHIQWMINPNVVNKTMLRCS</sequence>
<dbReference type="InterPro" id="IPR029033">
    <property type="entry name" value="His_PPase_superfam"/>
</dbReference>
<protein>
    <submittedName>
        <fullName evidence="1">Phosphohistidine phosphatase SixA</fullName>
    </submittedName>
    <submittedName>
        <fullName evidence="2">Phosphohistidine phosphatase, SixA</fullName>
    </submittedName>
</protein>
<reference evidence="1" key="2">
    <citation type="submission" date="2014-09" db="EMBL/GenBank/DDBJ databases">
        <authorList>
            <person name="GOMEZ-VALERO Laura"/>
        </authorList>
    </citation>
    <scope>NUCLEOTIDE SEQUENCE</scope>
    <source>
        <strain evidence="1">ATCC33218</strain>
    </source>
</reference>
<keyword evidence="4" id="KW-1185">Reference proteome</keyword>